<name>A0AAV5G1Z5_CORAM</name>
<dbReference type="InterPro" id="IPR029058">
    <property type="entry name" value="AB_hydrolase_fold"/>
</dbReference>
<proteinExistence type="predicted"/>
<feature type="domain" description="Serine aminopeptidase S33" evidence="1">
    <location>
        <begin position="50"/>
        <end position="283"/>
    </location>
</feature>
<dbReference type="Pfam" id="PF12146">
    <property type="entry name" value="Hydrolase_4"/>
    <property type="match status" value="1"/>
</dbReference>
<comment type="caution">
    <text evidence="2">The sequence shown here is derived from an EMBL/GenBank/DDBJ whole genome shotgun (WGS) entry which is preliminary data.</text>
</comment>
<dbReference type="Gene3D" id="3.40.50.1820">
    <property type="entry name" value="alpha/beta hydrolase"/>
    <property type="match status" value="1"/>
</dbReference>
<organism evidence="2 3">
    <name type="scientific">Corynebacterium ammoniagenes</name>
    <name type="common">Brevibacterium ammoniagenes</name>
    <dbReference type="NCBI Taxonomy" id="1697"/>
    <lineage>
        <taxon>Bacteria</taxon>
        <taxon>Bacillati</taxon>
        <taxon>Actinomycetota</taxon>
        <taxon>Actinomycetes</taxon>
        <taxon>Mycobacteriales</taxon>
        <taxon>Corynebacteriaceae</taxon>
        <taxon>Corynebacterium</taxon>
    </lineage>
</organism>
<dbReference type="AlphaFoldDB" id="A0AAV5G1Z5"/>
<protein>
    <submittedName>
        <fullName evidence="2">Lysophospholipase</fullName>
    </submittedName>
</protein>
<evidence type="ECO:0000313" key="2">
    <source>
        <dbReference type="EMBL" id="GJN42254.1"/>
    </source>
</evidence>
<dbReference type="SUPFAM" id="SSF53474">
    <property type="entry name" value="alpha/beta-Hydrolases"/>
    <property type="match status" value="1"/>
</dbReference>
<dbReference type="InterPro" id="IPR022742">
    <property type="entry name" value="Hydrolase_4"/>
</dbReference>
<reference evidence="2" key="1">
    <citation type="submission" date="2021-12" db="EMBL/GenBank/DDBJ databases">
        <title>Draft genome sequence of Corynebacterium ammoniagenes strain T-723.</title>
        <authorList>
            <person name="Matsuzawa M."/>
            <person name="Hiratani M."/>
            <person name="Abe I."/>
            <person name="Tsuji Y."/>
            <person name="Nakamura J."/>
        </authorList>
    </citation>
    <scope>NUCLEOTIDE SEQUENCE</scope>
    <source>
        <strain evidence="2">T-723</strain>
    </source>
</reference>
<accession>A0AAV5G1Z5</accession>
<dbReference type="RefSeq" id="WP_003845408.1">
    <property type="nucleotide sequence ID" value="NZ_BQKK01000001.1"/>
</dbReference>
<sequence length="325" mass="36691">MEQQPEWRPDILGEDFQALTLPLDKDPDGDGDIRAVLVRYQPNGESIEDRPALLWVHGMTDYFFQSHVAEYFHQQGYAFYSIDLRKCGRARQDGELWHYVTDLEYYFPDLDAALEVISQHHPSMVPIAHSTAGIIVPMWLNQLSSDKVPALVLDSPWLDLMNFSQFQISLVRPIINVLGQIAPRVAIPGGGLKAFGESIHADYHGEWNYDLHLKPLGGHRKYLGWLRAVLNGQHLVHTDNIDVGVPTLVLTSARSHLNQPYSAATDTADAVLDVQQTQHWAPHLGKDVDVYTILGARHDVFLSLRPAREEAFAVSTKFLTHHVKN</sequence>
<dbReference type="EMBL" id="BQKK01000001">
    <property type="protein sequence ID" value="GJN42254.1"/>
    <property type="molecule type" value="Genomic_DNA"/>
</dbReference>
<dbReference type="Proteomes" id="UP001054925">
    <property type="component" value="Unassembled WGS sequence"/>
</dbReference>
<evidence type="ECO:0000259" key="1">
    <source>
        <dbReference type="Pfam" id="PF12146"/>
    </source>
</evidence>
<gene>
    <name evidence="2" type="ORF">CAT723_07330</name>
</gene>
<evidence type="ECO:0000313" key="3">
    <source>
        <dbReference type="Proteomes" id="UP001054925"/>
    </source>
</evidence>